<gene>
    <name evidence="1" type="ORF">M513_03987</name>
</gene>
<reference evidence="1 2" key="1">
    <citation type="journal article" date="2014" name="Nat. Genet.">
        <title>Genome and transcriptome of the porcine whipworm Trichuris suis.</title>
        <authorList>
            <person name="Jex A.R."/>
            <person name="Nejsum P."/>
            <person name="Schwarz E.M."/>
            <person name="Hu L."/>
            <person name="Young N.D."/>
            <person name="Hall R.S."/>
            <person name="Korhonen P.K."/>
            <person name="Liao S."/>
            <person name="Thamsborg S."/>
            <person name="Xia J."/>
            <person name="Xu P."/>
            <person name="Wang S."/>
            <person name="Scheerlinck J.P."/>
            <person name="Hofmann A."/>
            <person name="Sternberg P.W."/>
            <person name="Wang J."/>
            <person name="Gasser R.B."/>
        </authorList>
    </citation>
    <scope>NUCLEOTIDE SEQUENCE [LARGE SCALE GENOMIC DNA]</scope>
    <source>
        <strain evidence="1">DCEP-RM93M</strain>
    </source>
</reference>
<name>A0A085MCX3_9BILA</name>
<evidence type="ECO:0000313" key="1">
    <source>
        <dbReference type="EMBL" id="KFD55069.1"/>
    </source>
</evidence>
<dbReference type="AlphaFoldDB" id="A0A085MCX3"/>
<protein>
    <submittedName>
        <fullName evidence="1">Uncharacterized protein</fullName>
    </submittedName>
</protein>
<dbReference type="Proteomes" id="UP000030764">
    <property type="component" value="Unassembled WGS sequence"/>
</dbReference>
<evidence type="ECO:0000313" key="2">
    <source>
        <dbReference type="Proteomes" id="UP000030764"/>
    </source>
</evidence>
<proteinExistence type="predicted"/>
<dbReference type="EMBL" id="KL363202">
    <property type="protein sequence ID" value="KFD55069.1"/>
    <property type="molecule type" value="Genomic_DNA"/>
</dbReference>
<sequence length="60" mass="6785">MLTKLQSPTGRQLFAVEWYCSTVGLEFGFLEGGGYRRELAEEKQNIINIVDYSVFTLHGA</sequence>
<keyword evidence="2" id="KW-1185">Reference proteome</keyword>
<organism evidence="1 2">
    <name type="scientific">Trichuris suis</name>
    <name type="common">pig whipworm</name>
    <dbReference type="NCBI Taxonomy" id="68888"/>
    <lineage>
        <taxon>Eukaryota</taxon>
        <taxon>Metazoa</taxon>
        <taxon>Ecdysozoa</taxon>
        <taxon>Nematoda</taxon>
        <taxon>Enoplea</taxon>
        <taxon>Dorylaimia</taxon>
        <taxon>Trichinellida</taxon>
        <taxon>Trichuridae</taxon>
        <taxon>Trichuris</taxon>
    </lineage>
</organism>
<accession>A0A085MCX3</accession>